<dbReference type="PANTHER" id="PTHR13504:SF38">
    <property type="entry name" value="FIDO DOMAIN-CONTAINING PROTEIN"/>
    <property type="match status" value="1"/>
</dbReference>
<keyword evidence="2" id="KW-0067">ATP-binding</keyword>
<dbReference type="OrthoDB" id="9814400at2"/>
<sequence>MEIERPPHIDKKELLSVMLRSESIQIGNMIDKINETFEYWDSVKYKKCPSGCTPQQLWTYVKAARLRSSITIWDKYGVSLSLTNSMQKICHQFDMYLSGSKGNNSPIDANNKEQYLVSSLMEEAIFSSQMEGATTTRKVAKEMLRKKMTPRDKSQQMIHNNYQTIQYIVEHKDEPLTEELLLQVHRLMTDNTMDNPEDAGHFRGNDDVVVENGITHETVHTPPSYKEIPQFITDLCVFFNDENPRQFIHPIIRGIVIHFMISFVHPFADGNGRTARAMFFWYMLRQEYWLTEYLSISRVIAKSKKSYEKAFLYTEADGMDIGYFVAYNLKVLEQSFQQLQDYITRKHEEMKAASLFLRLGNFNERQAQIIKLFADDPNALVTIKDLEIRFGVSPTTAKTDIIGLLEKELVAEIPLNKVKRAYVKGSKLVELVDKLTS</sequence>
<dbReference type="Proteomes" id="UP000267517">
    <property type="component" value="Chromosome II"/>
</dbReference>
<evidence type="ECO:0000256" key="2">
    <source>
        <dbReference type="PIRSR" id="PIRSR640198-2"/>
    </source>
</evidence>
<evidence type="ECO:0000256" key="3">
    <source>
        <dbReference type="PIRSR" id="PIRSR640198-3"/>
    </source>
</evidence>
<evidence type="ECO:0000313" key="6">
    <source>
        <dbReference type="Proteomes" id="UP000267517"/>
    </source>
</evidence>
<dbReference type="Pfam" id="PF02661">
    <property type="entry name" value="Fic"/>
    <property type="match status" value="1"/>
</dbReference>
<dbReference type="EMBL" id="AP018050">
    <property type="protein sequence ID" value="BBA29876.1"/>
    <property type="molecule type" value="Genomic_DNA"/>
</dbReference>
<feature type="site" description="Important for autoinhibition of adenylyltransferase activity" evidence="3">
    <location>
        <position position="131"/>
    </location>
</feature>
<dbReference type="Gene3D" id="1.10.3290.10">
    <property type="entry name" value="Fido-like domain"/>
    <property type="match status" value="1"/>
</dbReference>
<feature type="binding site" evidence="2">
    <location>
        <begin position="269"/>
        <end position="276"/>
    </location>
    <ligand>
        <name>ATP</name>
        <dbReference type="ChEBI" id="CHEBI:30616"/>
    </ligand>
</feature>
<evidence type="ECO:0000259" key="4">
    <source>
        <dbReference type="PROSITE" id="PS51459"/>
    </source>
</evidence>
<feature type="active site" evidence="1">
    <location>
        <position position="265"/>
    </location>
</feature>
<protein>
    <submittedName>
        <fullName evidence="5">Fic family protein</fullName>
    </submittedName>
</protein>
<dbReference type="GO" id="GO:0005524">
    <property type="term" value="F:ATP binding"/>
    <property type="evidence" value="ECO:0007669"/>
    <property type="project" value="UniProtKB-KW"/>
</dbReference>
<feature type="binding site" evidence="2">
    <location>
        <begin position="210"/>
        <end position="220"/>
    </location>
    <ligand>
        <name>ATP</name>
        <dbReference type="ChEBI" id="CHEBI:30616"/>
    </ligand>
</feature>
<dbReference type="RefSeq" id="WP_120174984.1">
    <property type="nucleotide sequence ID" value="NZ_AP018050.1"/>
</dbReference>
<evidence type="ECO:0000313" key="5">
    <source>
        <dbReference type="EMBL" id="BBA29876.1"/>
    </source>
</evidence>
<keyword evidence="2" id="KW-0547">Nucleotide-binding</keyword>
<dbReference type="InterPro" id="IPR040198">
    <property type="entry name" value="Fido_containing"/>
</dbReference>
<dbReference type="PROSITE" id="PS51459">
    <property type="entry name" value="FIDO"/>
    <property type="match status" value="1"/>
</dbReference>
<name>A0A250KJT2_9BACT</name>
<dbReference type="PANTHER" id="PTHR13504">
    <property type="entry name" value="FIDO DOMAIN-CONTAINING PROTEIN DDB_G0283145"/>
    <property type="match status" value="1"/>
</dbReference>
<dbReference type="InterPro" id="IPR036597">
    <property type="entry name" value="Fido-like_dom_sf"/>
</dbReference>
<dbReference type="AlphaFoldDB" id="A0A250KJT2"/>
<evidence type="ECO:0000256" key="1">
    <source>
        <dbReference type="PIRSR" id="PIRSR640198-1"/>
    </source>
</evidence>
<proteinExistence type="predicted"/>
<accession>A0A250KJT2</accession>
<reference evidence="5 6" key="1">
    <citation type="submission" date="2017-05" db="EMBL/GenBank/DDBJ databases">
        <title>whole genome sequence of Prevotella melaninogenica GAI 07411.</title>
        <authorList>
            <person name="Kondo Y."/>
            <person name="Hoshino T."/>
        </authorList>
    </citation>
    <scope>NUCLEOTIDE SEQUENCE [LARGE SCALE GENOMIC DNA]</scope>
    <source>
        <strain evidence="5 6">GAI 07411</strain>
    </source>
</reference>
<organism evidence="5 6">
    <name type="scientific">Prevotella melaninogenica</name>
    <dbReference type="NCBI Taxonomy" id="28132"/>
    <lineage>
        <taxon>Bacteria</taxon>
        <taxon>Pseudomonadati</taxon>
        <taxon>Bacteroidota</taxon>
        <taxon>Bacteroidia</taxon>
        <taxon>Bacteroidales</taxon>
        <taxon>Prevotellaceae</taxon>
        <taxon>Prevotella</taxon>
    </lineage>
</organism>
<gene>
    <name evidence="5" type="ORF">PMEL_200402</name>
</gene>
<dbReference type="SUPFAM" id="SSF140931">
    <property type="entry name" value="Fic-like"/>
    <property type="match status" value="1"/>
</dbReference>
<feature type="domain" description="Fido" evidence="4">
    <location>
        <begin position="176"/>
        <end position="330"/>
    </location>
</feature>
<dbReference type="InterPro" id="IPR003812">
    <property type="entry name" value="Fido"/>
</dbReference>